<keyword evidence="1" id="KW-0802">TPR repeat</keyword>
<dbReference type="Gene3D" id="1.25.40.10">
    <property type="entry name" value="Tetratricopeptide repeat domain"/>
    <property type="match status" value="1"/>
</dbReference>
<evidence type="ECO:0000313" key="2">
    <source>
        <dbReference type="EMBL" id="KAB1064472.1"/>
    </source>
</evidence>
<proteinExistence type="predicted"/>
<reference evidence="2 3" key="1">
    <citation type="submission" date="2019-09" db="EMBL/GenBank/DDBJ databases">
        <title>Genomes of Cryomorphaceae.</title>
        <authorList>
            <person name="Bowman J.P."/>
        </authorList>
    </citation>
    <scope>NUCLEOTIDE SEQUENCE [LARGE SCALE GENOMIC DNA]</scope>
    <source>
        <strain evidence="2 3">KCTC 52047</strain>
    </source>
</reference>
<dbReference type="OrthoDB" id="791132at2"/>
<dbReference type="EMBL" id="WACR01000005">
    <property type="protein sequence ID" value="KAB1064472.1"/>
    <property type="molecule type" value="Genomic_DNA"/>
</dbReference>
<dbReference type="InterPro" id="IPR011990">
    <property type="entry name" value="TPR-like_helical_dom_sf"/>
</dbReference>
<organism evidence="2 3">
    <name type="scientific">Salibacter halophilus</name>
    <dbReference type="NCBI Taxonomy" id="1803916"/>
    <lineage>
        <taxon>Bacteria</taxon>
        <taxon>Pseudomonadati</taxon>
        <taxon>Bacteroidota</taxon>
        <taxon>Flavobacteriia</taxon>
        <taxon>Flavobacteriales</taxon>
        <taxon>Salibacteraceae</taxon>
        <taxon>Salibacter</taxon>
    </lineage>
</organism>
<feature type="repeat" description="TPR" evidence="1">
    <location>
        <begin position="54"/>
        <end position="87"/>
    </location>
</feature>
<keyword evidence="3" id="KW-1185">Reference proteome</keyword>
<accession>A0A6N6M7I5</accession>
<dbReference type="InterPro" id="IPR019734">
    <property type="entry name" value="TPR_rpt"/>
</dbReference>
<dbReference type="SUPFAM" id="SSF48452">
    <property type="entry name" value="TPR-like"/>
    <property type="match status" value="1"/>
</dbReference>
<name>A0A6N6M7I5_9FLAO</name>
<gene>
    <name evidence="2" type="ORF">F3059_07185</name>
</gene>
<dbReference type="RefSeq" id="WP_151167677.1">
    <property type="nucleotide sequence ID" value="NZ_WACR01000005.1"/>
</dbReference>
<protein>
    <submittedName>
        <fullName evidence="2">Uncharacterized protein</fullName>
    </submittedName>
</protein>
<evidence type="ECO:0000256" key="1">
    <source>
        <dbReference type="PROSITE-ProRule" id="PRU00339"/>
    </source>
</evidence>
<dbReference type="PROSITE" id="PS50005">
    <property type="entry name" value="TPR"/>
    <property type="match status" value="2"/>
</dbReference>
<evidence type="ECO:0000313" key="3">
    <source>
        <dbReference type="Proteomes" id="UP000435357"/>
    </source>
</evidence>
<dbReference type="Proteomes" id="UP000435357">
    <property type="component" value="Unassembled WGS sequence"/>
</dbReference>
<sequence length="110" mass="12959">MSHDRLELVLEMLEKNPNDVFLKYAAAIEYRKIDEDEKAIKHIEELLEIDPEYLGAYYTLGHLYEQKDEIEKAINIYKKGKAVAKKQNDQKTIGELTEALMLLDEEEENW</sequence>
<dbReference type="AlphaFoldDB" id="A0A6N6M7I5"/>
<feature type="repeat" description="TPR" evidence="1">
    <location>
        <begin position="20"/>
        <end position="53"/>
    </location>
</feature>
<dbReference type="SMART" id="SM00028">
    <property type="entry name" value="TPR"/>
    <property type="match status" value="2"/>
</dbReference>
<comment type="caution">
    <text evidence="2">The sequence shown here is derived from an EMBL/GenBank/DDBJ whole genome shotgun (WGS) entry which is preliminary data.</text>
</comment>
<dbReference type="Pfam" id="PF14559">
    <property type="entry name" value="TPR_19"/>
    <property type="match status" value="1"/>
</dbReference>